<feature type="compositionally biased region" description="Polar residues" evidence="1">
    <location>
        <begin position="116"/>
        <end position="128"/>
    </location>
</feature>
<evidence type="ECO:0000313" key="3">
    <source>
        <dbReference type="EMBL" id="MFC4989684.1"/>
    </source>
</evidence>
<evidence type="ECO:0000256" key="1">
    <source>
        <dbReference type="SAM" id="MobiDB-lite"/>
    </source>
</evidence>
<organism evidence="3 4">
    <name type="scientific">Saliphagus infecundisoli</name>
    <dbReference type="NCBI Taxonomy" id="1849069"/>
    <lineage>
        <taxon>Archaea</taxon>
        <taxon>Methanobacteriati</taxon>
        <taxon>Methanobacteriota</taxon>
        <taxon>Stenosarchaea group</taxon>
        <taxon>Halobacteria</taxon>
        <taxon>Halobacteriales</taxon>
        <taxon>Natrialbaceae</taxon>
        <taxon>Saliphagus</taxon>
    </lineage>
</organism>
<dbReference type="Proteomes" id="UP001595925">
    <property type="component" value="Unassembled WGS sequence"/>
</dbReference>
<comment type="caution">
    <text evidence="3">The sequence shown here is derived from an EMBL/GenBank/DDBJ whole genome shotgun (WGS) entry which is preliminary data.</text>
</comment>
<proteinExistence type="predicted"/>
<accession>A0ABD5QJ88</accession>
<gene>
    <name evidence="3" type="ORF">ACFPFO_18365</name>
</gene>
<dbReference type="InterPro" id="IPR058425">
    <property type="entry name" value="DUF8112"/>
</dbReference>
<name>A0ABD5QJ88_9EURY</name>
<feature type="domain" description="DUF8112" evidence="2">
    <location>
        <begin position="7"/>
        <end position="110"/>
    </location>
</feature>
<feature type="compositionally biased region" description="Basic and acidic residues" evidence="1">
    <location>
        <begin position="150"/>
        <end position="163"/>
    </location>
</feature>
<sequence>MMGETITASPRQLLVGLPLGSQGDLRCQHCGNELYEGEPVSVIAARPAGTVTWLLQRVRCQECTPSAIRQPTLGWTELLVRCRLGTLADGATQRTRLVALEPIVLTRSPPAESEPQMGTDTDASNARITASGAPIEHEPPRTIVDSPDSSGERRTDPEASDGR</sequence>
<dbReference type="RefSeq" id="WP_224829317.1">
    <property type="nucleotide sequence ID" value="NZ_JAIVEF010000019.1"/>
</dbReference>
<protein>
    <recommendedName>
        <fullName evidence="2">DUF8112 domain-containing protein</fullName>
    </recommendedName>
</protein>
<reference evidence="3 4" key="1">
    <citation type="journal article" date="2019" name="Int. J. Syst. Evol. Microbiol.">
        <title>The Global Catalogue of Microorganisms (GCM) 10K type strain sequencing project: providing services to taxonomists for standard genome sequencing and annotation.</title>
        <authorList>
            <consortium name="The Broad Institute Genomics Platform"/>
            <consortium name="The Broad Institute Genome Sequencing Center for Infectious Disease"/>
            <person name="Wu L."/>
            <person name="Ma J."/>
        </authorList>
    </citation>
    <scope>NUCLEOTIDE SEQUENCE [LARGE SCALE GENOMIC DNA]</scope>
    <source>
        <strain evidence="3 4">CGMCC 1.15824</strain>
    </source>
</reference>
<dbReference type="AlphaFoldDB" id="A0ABD5QJ88"/>
<keyword evidence="4" id="KW-1185">Reference proteome</keyword>
<evidence type="ECO:0000313" key="4">
    <source>
        <dbReference type="Proteomes" id="UP001595925"/>
    </source>
</evidence>
<dbReference type="Pfam" id="PF26417">
    <property type="entry name" value="DUF8112"/>
    <property type="match status" value="1"/>
</dbReference>
<evidence type="ECO:0000259" key="2">
    <source>
        <dbReference type="Pfam" id="PF26417"/>
    </source>
</evidence>
<feature type="region of interest" description="Disordered" evidence="1">
    <location>
        <begin position="107"/>
        <end position="163"/>
    </location>
</feature>
<dbReference type="EMBL" id="JBHSJG010000053">
    <property type="protein sequence ID" value="MFC4989684.1"/>
    <property type="molecule type" value="Genomic_DNA"/>
</dbReference>